<feature type="transmembrane region" description="Helical" evidence="1">
    <location>
        <begin position="23"/>
        <end position="45"/>
    </location>
</feature>
<feature type="transmembrane region" description="Helical" evidence="1">
    <location>
        <begin position="133"/>
        <end position="156"/>
    </location>
</feature>
<evidence type="ECO:0008006" key="4">
    <source>
        <dbReference type="Google" id="ProtNLM"/>
    </source>
</evidence>
<protein>
    <recommendedName>
        <fullName evidence="4">DUF4386 family protein</fullName>
    </recommendedName>
</protein>
<keyword evidence="1" id="KW-0472">Membrane</keyword>
<reference evidence="3" key="1">
    <citation type="journal article" date="2019" name="Int. J. Syst. Evol. Microbiol.">
        <title>The Global Catalogue of Microorganisms (GCM) 10K type strain sequencing project: providing services to taxonomists for standard genome sequencing and annotation.</title>
        <authorList>
            <consortium name="The Broad Institute Genomics Platform"/>
            <consortium name="The Broad Institute Genome Sequencing Center for Infectious Disease"/>
            <person name="Wu L."/>
            <person name="Ma J."/>
        </authorList>
    </citation>
    <scope>NUCLEOTIDE SEQUENCE [LARGE SCALE GENOMIC DNA]</scope>
    <source>
        <strain evidence="3">CGMCC 4.7304</strain>
    </source>
</reference>
<proteinExistence type="predicted"/>
<accession>A0ABV9SQZ6</accession>
<dbReference type="Proteomes" id="UP001595858">
    <property type="component" value="Unassembled WGS sequence"/>
</dbReference>
<keyword evidence="1" id="KW-1133">Transmembrane helix</keyword>
<feature type="transmembrane region" description="Helical" evidence="1">
    <location>
        <begin position="168"/>
        <end position="194"/>
    </location>
</feature>
<keyword evidence="3" id="KW-1185">Reference proteome</keyword>
<comment type="caution">
    <text evidence="2">The sequence shown here is derived from an EMBL/GenBank/DDBJ whole genome shotgun (WGS) entry which is preliminary data.</text>
</comment>
<evidence type="ECO:0000313" key="3">
    <source>
        <dbReference type="Proteomes" id="UP001595858"/>
    </source>
</evidence>
<dbReference type="EMBL" id="JBHSIY010000019">
    <property type="protein sequence ID" value="MFC4868756.1"/>
    <property type="molecule type" value="Genomic_DNA"/>
</dbReference>
<gene>
    <name evidence="2" type="ORF">ACFPCZ_19140</name>
</gene>
<organism evidence="2 3">
    <name type="scientific">Streptomonospora arabica</name>
    <dbReference type="NCBI Taxonomy" id="412417"/>
    <lineage>
        <taxon>Bacteria</taxon>
        <taxon>Bacillati</taxon>
        <taxon>Actinomycetota</taxon>
        <taxon>Actinomycetes</taxon>
        <taxon>Streptosporangiales</taxon>
        <taxon>Nocardiopsidaceae</taxon>
        <taxon>Streptomonospora</taxon>
    </lineage>
</organism>
<feature type="transmembrane region" description="Helical" evidence="1">
    <location>
        <begin position="97"/>
        <end position="121"/>
    </location>
</feature>
<dbReference type="RefSeq" id="WP_344143155.1">
    <property type="nucleotide sequence ID" value="NZ_BAAAQI010000006.1"/>
</dbReference>
<evidence type="ECO:0000313" key="2">
    <source>
        <dbReference type="EMBL" id="MFC4868756.1"/>
    </source>
</evidence>
<feature type="transmembrane region" description="Helical" evidence="1">
    <location>
        <begin position="65"/>
        <end position="85"/>
    </location>
</feature>
<evidence type="ECO:0000256" key="1">
    <source>
        <dbReference type="SAM" id="Phobius"/>
    </source>
</evidence>
<keyword evidence="1" id="KW-0812">Transmembrane</keyword>
<sequence>MASSISPSASGPFASAPARPGRAVTATAVLTILACVGFALVNVVFELTDRFSGGAYADYADGLAVMNWLVVGLKIVGAGVALLSVAPERRWAPAPLVAVLGWAGFATLGVYGLGSVVQALGLATGMTGDPGRIGAGAVAYVLFFLLFAAGFGTLAVSHTRRHRIRARVAVVGFLGAPLLLGGVFVGIPALLAALGVMPPL</sequence>
<name>A0ABV9SQZ6_9ACTN</name>